<name>A0A8S3APS7_9BILA</name>
<feature type="non-terminal residue" evidence="3">
    <location>
        <position position="1"/>
    </location>
</feature>
<evidence type="ECO:0000256" key="1">
    <source>
        <dbReference type="ARBA" id="ARBA00022574"/>
    </source>
</evidence>
<dbReference type="EMBL" id="CAJOBI010160162">
    <property type="protein sequence ID" value="CAF4847809.1"/>
    <property type="molecule type" value="Genomic_DNA"/>
</dbReference>
<feature type="domain" description="BEACH-type PH" evidence="2">
    <location>
        <begin position="26"/>
        <end position="59"/>
    </location>
</feature>
<gene>
    <name evidence="3" type="ORF">SMN809_LOCUS45218</name>
    <name evidence="4" type="ORF">SMN809_LOCUS49254</name>
</gene>
<evidence type="ECO:0000313" key="4">
    <source>
        <dbReference type="EMBL" id="CAF4847809.1"/>
    </source>
</evidence>
<dbReference type="AlphaFoldDB" id="A0A8S3APS7"/>
<sequence length="59" mass="6592">SLESPAPANAIVEMTQTNQNVLRLLEDDEKISLAFRCARIEGLDGSEGILIFGREHFYI</sequence>
<dbReference type="EMBL" id="CAJOBI010137672">
    <property type="protein sequence ID" value="CAF4753207.1"/>
    <property type="molecule type" value="Genomic_DNA"/>
</dbReference>
<proteinExistence type="predicted"/>
<evidence type="ECO:0000313" key="3">
    <source>
        <dbReference type="EMBL" id="CAF4753207.1"/>
    </source>
</evidence>
<protein>
    <recommendedName>
        <fullName evidence="2">BEACH-type PH domain-containing protein</fullName>
    </recommendedName>
</protein>
<comment type="caution">
    <text evidence="3">The sequence shown here is derived from an EMBL/GenBank/DDBJ whole genome shotgun (WGS) entry which is preliminary data.</text>
</comment>
<reference evidence="3" key="1">
    <citation type="submission" date="2021-02" db="EMBL/GenBank/DDBJ databases">
        <authorList>
            <person name="Nowell W R."/>
        </authorList>
    </citation>
    <scope>NUCLEOTIDE SEQUENCE</scope>
</reference>
<dbReference type="Proteomes" id="UP000676336">
    <property type="component" value="Unassembled WGS sequence"/>
</dbReference>
<organism evidence="3 5">
    <name type="scientific">Rotaria magnacalcarata</name>
    <dbReference type="NCBI Taxonomy" id="392030"/>
    <lineage>
        <taxon>Eukaryota</taxon>
        <taxon>Metazoa</taxon>
        <taxon>Spiralia</taxon>
        <taxon>Gnathifera</taxon>
        <taxon>Rotifera</taxon>
        <taxon>Eurotatoria</taxon>
        <taxon>Bdelloidea</taxon>
        <taxon>Philodinida</taxon>
        <taxon>Philodinidae</taxon>
        <taxon>Rotaria</taxon>
    </lineage>
</organism>
<keyword evidence="1" id="KW-0853">WD repeat</keyword>
<dbReference type="InterPro" id="IPR051944">
    <property type="entry name" value="BEACH_domain_protein"/>
</dbReference>
<evidence type="ECO:0000313" key="5">
    <source>
        <dbReference type="Proteomes" id="UP000676336"/>
    </source>
</evidence>
<evidence type="ECO:0000259" key="2">
    <source>
        <dbReference type="PROSITE" id="PS51783"/>
    </source>
</evidence>
<dbReference type="PANTHER" id="PTHR46108">
    <property type="entry name" value="BLUE CHEESE"/>
    <property type="match status" value="1"/>
</dbReference>
<dbReference type="PROSITE" id="PS51783">
    <property type="entry name" value="PH_BEACH"/>
    <property type="match status" value="1"/>
</dbReference>
<dbReference type="InterPro" id="IPR023362">
    <property type="entry name" value="PH-BEACH_dom"/>
</dbReference>
<dbReference type="PANTHER" id="PTHR46108:SF4">
    <property type="entry name" value="BLUE CHEESE"/>
    <property type="match status" value="1"/>
</dbReference>
<feature type="non-terminal residue" evidence="3">
    <location>
        <position position="59"/>
    </location>
</feature>
<accession>A0A8S3APS7</accession>